<evidence type="ECO:0000256" key="1">
    <source>
        <dbReference type="SAM" id="MobiDB-lite"/>
    </source>
</evidence>
<dbReference type="InterPro" id="IPR006912">
    <property type="entry name" value="Harbinger_derived_prot"/>
</dbReference>
<organism evidence="2 3">
    <name type="scientific">Rehmannia glutinosa</name>
    <name type="common">Chinese foxglove</name>
    <dbReference type="NCBI Taxonomy" id="99300"/>
    <lineage>
        <taxon>Eukaryota</taxon>
        <taxon>Viridiplantae</taxon>
        <taxon>Streptophyta</taxon>
        <taxon>Embryophyta</taxon>
        <taxon>Tracheophyta</taxon>
        <taxon>Spermatophyta</taxon>
        <taxon>Magnoliopsida</taxon>
        <taxon>eudicotyledons</taxon>
        <taxon>Gunneridae</taxon>
        <taxon>Pentapetalae</taxon>
        <taxon>asterids</taxon>
        <taxon>lamiids</taxon>
        <taxon>Lamiales</taxon>
        <taxon>Orobanchaceae</taxon>
        <taxon>Rehmannieae</taxon>
        <taxon>Rehmannia</taxon>
    </lineage>
</organism>
<sequence>MNFDIGGPSNISSSDSSSFSDDEDKYLNELEAINKEEELITRIVARNNNVIAQLLNQQQTQSNRRGSIPGHVVINRNREIVDRNLFNDYFAENPRYDETIFRRRFRMSRSLFLRIADAVKNHDNYFVQKRDGLGRLGLSTFQKITAALRILTYVVPADATDEYIKIGESTAIECMKRFCRDVIEVFAEQYLRSPTGNDIARLLHVGKQRGFPGMLGSLDCMHWRWKNCPTAWAGQYAGRSGSPTIILEVVADYDLWIWHAYFGMPGSNNDINVLEASHLFSNLAKGIAPPANYVIQGKEYNMGYYLADSIYPKWSTLVQTIHDPRGPKKRYFTMKQESCRKDVERAFGVLQARFAIVAQPARFWRKNDVHDIMTACIIMHNMIVEDERNLDAPIQDAMEAPTPNVEMAVDENIRFQQFLARHKQIKDKAHIALRNALIDHLWGEYTNSRIK</sequence>
<evidence type="ECO:0000313" key="3">
    <source>
        <dbReference type="Proteomes" id="UP001318860"/>
    </source>
</evidence>
<dbReference type="EMBL" id="JABTTQ020000008">
    <property type="protein sequence ID" value="KAK6151182.1"/>
    <property type="molecule type" value="Genomic_DNA"/>
</dbReference>
<keyword evidence="3" id="KW-1185">Reference proteome</keyword>
<comment type="caution">
    <text evidence="2">The sequence shown here is derived from an EMBL/GenBank/DDBJ whole genome shotgun (WGS) entry which is preliminary data.</text>
</comment>
<name>A0ABR0WXT3_REHGL</name>
<gene>
    <name evidence="2" type="ORF">DH2020_016114</name>
</gene>
<dbReference type="PANTHER" id="PTHR47150">
    <property type="entry name" value="OS12G0169200 PROTEIN"/>
    <property type="match status" value="1"/>
</dbReference>
<dbReference type="PANTHER" id="PTHR47150:SF7">
    <property type="entry name" value="NUCLEASE"/>
    <property type="match status" value="1"/>
</dbReference>
<accession>A0ABR0WXT3</accession>
<evidence type="ECO:0008006" key="4">
    <source>
        <dbReference type="Google" id="ProtNLM"/>
    </source>
</evidence>
<protein>
    <recommendedName>
        <fullName evidence="4">Nuclease</fullName>
    </recommendedName>
</protein>
<evidence type="ECO:0000313" key="2">
    <source>
        <dbReference type="EMBL" id="KAK6151182.1"/>
    </source>
</evidence>
<reference evidence="2 3" key="1">
    <citation type="journal article" date="2021" name="Comput. Struct. Biotechnol. J.">
        <title>De novo genome assembly of the potent medicinal plant Rehmannia glutinosa using nanopore technology.</title>
        <authorList>
            <person name="Ma L."/>
            <person name="Dong C."/>
            <person name="Song C."/>
            <person name="Wang X."/>
            <person name="Zheng X."/>
            <person name="Niu Y."/>
            <person name="Chen S."/>
            <person name="Feng W."/>
        </authorList>
    </citation>
    <scope>NUCLEOTIDE SEQUENCE [LARGE SCALE GENOMIC DNA]</scope>
    <source>
        <strain evidence="2">DH-2019</strain>
    </source>
</reference>
<dbReference type="Pfam" id="PF04827">
    <property type="entry name" value="Plant_tran"/>
    <property type="match status" value="1"/>
</dbReference>
<dbReference type="Proteomes" id="UP001318860">
    <property type="component" value="Unassembled WGS sequence"/>
</dbReference>
<proteinExistence type="predicted"/>
<feature type="region of interest" description="Disordered" evidence="1">
    <location>
        <begin position="1"/>
        <end position="22"/>
    </location>
</feature>